<dbReference type="InterPro" id="IPR037062">
    <property type="entry name" value="Malic_N_dom_sf"/>
</dbReference>
<keyword evidence="5" id="KW-1185">Reference proteome</keyword>
<name>A0ABQ7EE91_BRACR</name>
<gene>
    <name evidence="4" type="ORF">DY000_02026012</name>
</gene>
<accession>A0ABQ7EE91</accession>
<dbReference type="EMBL" id="QGKV02000299">
    <property type="protein sequence ID" value="KAF3595264.1"/>
    <property type="molecule type" value="Genomic_DNA"/>
</dbReference>
<comment type="cofactor">
    <cofactor evidence="1">
        <name>Mg(2+)</name>
        <dbReference type="ChEBI" id="CHEBI:18420"/>
    </cofactor>
</comment>
<dbReference type="SMART" id="SM01274">
    <property type="entry name" value="malic"/>
    <property type="match status" value="1"/>
</dbReference>
<dbReference type="SUPFAM" id="SSF53223">
    <property type="entry name" value="Aminoacid dehydrogenase-like, N-terminal domain"/>
    <property type="match status" value="2"/>
</dbReference>
<dbReference type="Gene3D" id="1.20.1370.30">
    <property type="match status" value="1"/>
</dbReference>
<dbReference type="Proteomes" id="UP000266723">
    <property type="component" value="Unassembled WGS sequence"/>
</dbReference>
<sequence length="479" mass="54944">MSSNPTQISDDYVSENRSGVGGGISDVYGEDLATLDQLVTPWVTSVASGYTLMRDPRYNKGLAFTDKERDAHYLTGLLPPVILSQDVQEKKMMHNLRQYTVPLHRTTQSEISKASRKESKAVDLKGPMNVLLCCSRIDSTQLRFLVSSNKMAAPLFVAQLVVGSLQRKPMCFFHLDRSHQVLLTEGTDNRDDKTHQGGPPKHFFNTIGDQAADIKIRYLIKTWIQKRKTPQNTLIATGDADYKDSIDRFRAAAHCILLTYCRGSRCDEFLKFDEGEVVRRVWDTLLTRVDRRARGRQMQHYRNDNRGGFLPSVKRALIQGTKGRQSQHYMNHNRGGFFPSPSKEKKMMHNLRQYIVPLHRYERNERLFYKLLIDKLLPVVYTPTVGEACQKYGSIFRRPQGLYISLKEKEKILEVLKNWPQRRIQVIVVTDGERILGLGDLGCQCLPITIDVGTDNEKLLNDEFYIGLKQKRANRRGIH</sequence>
<comment type="caution">
    <text evidence="4">The sequence shown here is derived from an EMBL/GenBank/DDBJ whole genome shotgun (WGS) entry which is preliminary data.</text>
</comment>
<dbReference type="InterPro" id="IPR001891">
    <property type="entry name" value="Malic_OxRdtase"/>
</dbReference>
<proteinExistence type="predicted"/>
<evidence type="ECO:0000313" key="5">
    <source>
        <dbReference type="Proteomes" id="UP000266723"/>
    </source>
</evidence>
<dbReference type="Pfam" id="PF00390">
    <property type="entry name" value="malic"/>
    <property type="match status" value="1"/>
</dbReference>
<evidence type="ECO:0000256" key="2">
    <source>
        <dbReference type="SAM" id="MobiDB-lite"/>
    </source>
</evidence>
<feature type="domain" description="Malic enzyme N-terminal" evidence="3">
    <location>
        <begin position="361"/>
        <end position="479"/>
    </location>
</feature>
<dbReference type="PRINTS" id="PR00072">
    <property type="entry name" value="MALOXRDTASE"/>
</dbReference>
<dbReference type="InterPro" id="IPR046346">
    <property type="entry name" value="Aminoacid_DH-like_N_sf"/>
</dbReference>
<dbReference type="PANTHER" id="PTHR23406">
    <property type="entry name" value="MALIC ENZYME-RELATED"/>
    <property type="match status" value="1"/>
</dbReference>
<organism evidence="4 5">
    <name type="scientific">Brassica cretica</name>
    <name type="common">Mustard</name>
    <dbReference type="NCBI Taxonomy" id="69181"/>
    <lineage>
        <taxon>Eukaryota</taxon>
        <taxon>Viridiplantae</taxon>
        <taxon>Streptophyta</taxon>
        <taxon>Embryophyta</taxon>
        <taxon>Tracheophyta</taxon>
        <taxon>Spermatophyta</taxon>
        <taxon>Magnoliopsida</taxon>
        <taxon>eudicotyledons</taxon>
        <taxon>Gunneridae</taxon>
        <taxon>Pentapetalae</taxon>
        <taxon>rosids</taxon>
        <taxon>malvids</taxon>
        <taxon>Brassicales</taxon>
        <taxon>Brassicaceae</taxon>
        <taxon>Brassiceae</taxon>
        <taxon>Brassica</taxon>
    </lineage>
</organism>
<protein>
    <recommendedName>
        <fullName evidence="3">Malic enzyme N-terminal domain-containing protein</fullName>
    </recommendedName>
</protein>
<dbReference type="PANTHER" id="PTHR23406:SF64">
    <property type="entry name" value="NADP-DEPENDENT MALIC ENZYME 3"/>
    <property type="match status" value="1"/>
</dbReference>
<evidence type="ECO:0000256" key="1">
    <source>
        <dbReference type="ARBA" id="ARBA00001946"/>
    </source>
</evidence>
<dbReference type="Gene3D" id="3.40.50.10380">
    <property type="entry name" value="Malic enzyme, N-terminal domain"/>
    <property type="match status" value="2"/>
</dbReference>
<evidence type="ECO:0000259" key="3">
    <source>
        <dbReference type="SMART" id="SM01274"/>
    </source>
</evidence>
<evidence type="ECO:0000313" key="4">
    <source>
        <dbReference type="EMBL" id="KAF3595264.1"/>
    </source>
</evidence>
<reference evidence="4 5" key="1">
    <citation type="journal article" date="2020" name="BMC Genomics">
        <title>Intraspecific diversification of the crop wild relative Brassica cretica Lam. using demographic model selection.</title>
        <authorList>
            <person name="Kioukis A."/>
            <person name="Michalopoulou V.A."/>
            <person name="Briers L."/>
            <person name="Pirintsos S."/>
            <person name="Studholme D.J."/>
            <person name="Pavlidis P."/>
            <person name="Sarris P.F."/>
        </authorList>
    </citation>
    <scope>NUCLEOTIDE SEQUENCE [LARGE SCALE GENOMIC DNA]</scope>
    <source>
        <strain evidence="5">cv. PFS-1207/04</strain>
    </source>
</reference>
<feature type="region of interest" description="Disordered" evidence="2">
    <location>
        <begin position="1"/>
        <end position="20"/>
    </location>
</feature>
<dbReference type="InterPro" id="IPR012301">
    <property type="entry name" value="Malic_N_dom"/>
</dbReference>